<dbReference type="EMBL" id="JACGWJ010000023">
    <property type="protein sequence ID" value="KAL0325412.1"/>
    <property type="molecule type" value="Genomic_DNA"/>
</dbReference>
<evidence type="ECO:0000313" key="1">
    <source>
        <dbReference type="EMBL" id="KAL0325412.1"/>
    </source>
</evidence>
<proteinExistence type="predicted"/>
<reference evidence="1" key="1">
    <citation type="submission" date="2020-06" db="EMBL/GenBank/DDBJ databases">
        <authorList>
            <person name="Li T."/>
            <person name="Hu X."/>
            <person name="Zhang T."/>
            <person name="Song X."/>
            <person name="Zhang H."/>
            <person name="Dai N."/>
            <person name="Sheng W."/>
            <person name="Hou X."/>
            <person name="Wei L."/>
        </authorList>
    </citation>
    <scope>NUCLEOTIDE SEQUENCE</scope>
    <source>
        <strain evidence="1">G02</strain>
        <tissue evidence="1">Leaf</tissue>
    </source>
</reference>
<dbReference type="PANTHER" id="PTHR31286">
    <property type="entry name" value="GLYCINE-RICH CELL WALL STRUCTURAL PROTEIN 1.8-LIKE"/>
    <property type="match status" value="1"/>
</dbReference>
<protein>
    <recommendedName>
        <fullName evidence="2">DUF4283 domain-containing protein</fullName>
    </recommendedName>
</protein>
<gene>
    <name evidence="1" type="ORF">Sradi_5110500</name>
</gene>
<dbReference type="AlphaFoldDB" id="A0AAW2M1H8"/>
<dbReference type="InterPro" id="IPR040256">
    <property type="entry name" value="At4g02000-like"/>
</dbReference>
<organism evidence="1">
    <name type="scientific">Sesamum radiatum</name>
    <name type="common">Black benniseed</name>
    <dbReference type="NCBI Taxonomy" id="300843"/>
    <lineage>
        <taxon>Eukaryota</taxon>
        <taxon>Viridiplantae</taxon>
        <taxon>Streptophyta</taxon>
        <taxon>Embryophyta</taxon>
        <taxon>Tracheophyta</taxon>
        <taxon>Spermatophyta</taxon>
        <taxon>Magnoliopsida</taxon>
        <taxon>eudicotyledons</taxon>
        <taxon>Gunneridae</taxon>
        <taxon>Pentapetalae</taxon>
        <taxon>asterids</taxon>
        <taxon>lamiids</taxon>
        <taxon>Lamiales</taxon>
        <taxon>Pedaliaceae</taxon>
        <taxon>Sesamum</taxon>
    </lineage>
</organism>
<accession>A0AAW2M1H8</accession>
<dbReference type="PANTHER" id="PTHR31286:SF180">
    <property type="entry name" value="OS10G0362600 PROTEIN"/>
    <property type="match status" value="1"/>
</dbReference>
<sequence length="68" mass="7658">MPDYFEFKENDISLTSVWTLLPSLPLEYWHPNALGKTGSRLGTPVAMDSLTMKMEQVSYAYISAEVDA</sequence>
<reference evidence="1" key="2">
    <citation type="journal article" date="2024" name="Plant">
        <title>Genomic evolution and insights into agronomic trait innovations of Sesamum species.</title>
        <authorList>
            <person name="Miao H."/>
            <person name="Wang L."/>
            <person name="Qu L."/>
            <person name="Liu H."/>
            <person name="Sun Y."/>
            <person name="Le M."/>
            <person name="Wang Q."/>
            <person name="Wei S."/>
            <person name="Zheng Y."/>
            <person name="Lin W."/>
            <person name="Duan Y."/>
            <person name="Cao H."/>
            <person name="Xiong S."/>
            <person name="Wang X."/>
            <person name="Wei L."/>
            <person name="Li C."/>
            <person name="Ma Q."/>
            <person name="Ju M."/>
            <person name="Zhao R."/>
            <person name="Li G."/>
            <person name="Mu C."/>
            <person name="Tian Q."/>
            <person name="Mei H."/>
            <person name="Zhang T."/>
            <person name="Gao T."/>
            <person name="Zhang H."/>
        </authorList>
    </citation>
    <scope>NUCLEOTIDE SEQUENCE</scope>
    <source>
        <strain evidence="1">G02</strain>
    </source>
</reference>
<evidence type="ECO:0008006" key="2">
    <source>
        <dbReference type="Google" id="ProtNLM"/>
    </source>
</evidence>
<name>A0AAW2M1H8_SESRA</name>
<comment type="caution">
    <text evidence="1">The sequence shown here is derived from an EMBL/GenBank/DDBJ whole genome shotgun (WGS) entry which is preliminary data.</text>
</comment>